<gene>
    <name evidence="2" type="ORF">UFOVP1165_6</name>
</gene>
<reference evidence="2" key="1">
    <citation type="submission" date="2020-05" db="EMBL/GenBank/DDBJ databases">
        <authorList>
            <person name="Chiriac C."/>
            <person name="Salcher M."/>
            <person name="Ghai R."/>
            <person name="Kavagutti S V."/>
        </authorList>
    </citation>
    <scope>NUCLEOTIDE SEQUENCE</scope>
</reference>
<organism evidence="2">
    <name type="scientific">uncultured Caudovirales phage</name>
    <dbReference type="NCBI Taxonomy" id="2100421"/>
    <lineage>
        <taxon>Viruses</taxon>
        <taxon>Duplodnaviria</taxon>
        <taxon>Heunggongvirae</taxon>
        <taxon>Uroviricota</taxon>
        <taxon>Caudoviricetes</taxon>
        <taxon>Peduoviridae</taxon>
        <taxon>Maltschvirus</taxon>
        <taxon>Maltschvirus maltsch</taxon>
    </lineage>
</organism>
<proteinExistence type="predicted"/>
<name>A0A6J5QUA6_9CAUD</name>
<evidence type="ECO:0000256" key="1">
    <source>
        <dbReference type="SAM" id="MobiDB-lite"/>
    </source>
</evidence>
<feature type="region of interest" description="Disordered" evidence="1">
    <location>
        <begin position="1"/>
        <end position="26"/>
    </location>
</feature>
<accession>A0A6J5QUA6</accession>
<dbReference type="EMBL" id="LR797120">
    <property type="protein sequence ID" value="CAB4188113.1"/>
    <property type="molecule type" value="Genomic_DNA"/>
</dbReference>
<sequence length="49" mass="5738">MSPLEHWLSQHKPKATVQRQSASHRAKREVEWRKLVIEAGLEMQVTEAE</sequence>
<evidence type="ECO:0000313" key="2">
    <source>
        <dbReference type="EMBL" id="CAB4188113.1"/>
    </source>
</evidence>
<protein>
    <submittedName>
        <fullName evidence="2">Uncharacterized protein</fullName>
    </submittedName>
</protein>